<evidence type="ECO:0000256" key="2">
    <source>
        <dbReference type="SAM" id="SignalP"/>
    </source>
</evidence>
<accession>A0ABN9UIF2</accession>
<feature type="signal peptide" evidence="2">
    <location>
        <begin position="1"/>
        <end position="24"/>
    </location>
</feature>
<evidence type="ECO:0000313" key="3">
    <source>
        <dbReference type="EMBL" id="CAK0859453.1"/>
    </source>
</evidence>
<reference evidence="3" key="1">
    <citation type="submission" date="2023-10" db="EMBL/GenBank/DDBJ databases">
        <authorList>
            <person name="Chen Y."/>
            <person name="Shah S."/>
            <person name="Dougan E. K."/>
            <person name="Thang M."/>
            <person name="Chan C."/>
        </authorList>
    </citation>
    <scope>NUCLEOTIDE SEQUENCE [LARGE SCALE GENOMIC DNA]</scope>
</reference>
<gene>
    <name evidence="3" type="ORF">PCOR1329_LOCUS48813</name>
</gene>
<keyword evidence="2" id="KW-0732">Signal</keyword>
<name>A0ABN9UIF2_9DINO</name>
<evidence type="ECO:0000313" key="4">
    <source>
        <dbReference type="Proteomes" id="UP001189429"/>
    </source>
</evidence>
<keyword evidence="4" id="KW-1185">Reference proteome</keyword>
<protein>
    <submittedName>
        <fullName evidence="3">Uncharacterized protein</fullName>
    </submittedName>
</protein>
<dbReference type="Proteomes" id="UP001189429">
    <property type="component" value="Unassembled WGS sequence"/>
</dbReference>
<feature type="compositionally biased region" description="Basic and acidic residues" evidence="1">
    <location>
        <begin position="174"/>
        <end position="189"/>
    </location>
</feature>
<organism evidence="3 4">
    <name type="scientific">Prorocentrum cordatum</name>
    <dbReference type="NCBI Taxonomy" id="2364126"/>
    <lineage>
        <taxon>Eukaryota</taxon>
        <taxon>Sar</taxon>
        <taxon>Alveolata</taxon>
        <taxon>Dinophyceae</taxon>
        <taxon>Prorocentrales</taxon>
        <taxon>Prorocentraceae</taxon>
        <taxon>Prorocentrum</taxon>
    </lineage>
</organism>
<feature type="region of interest" description="Disordered" evidence="1">
    <location>
        <begin position="162"/>
        <end position="191"/>
    </location>
</feature>
<sequence length="275" mass="29980">MLKAAWQRLWFLPRSATFASVVGAAAPAMEDEGDNEFVSEQVNETVKSAITKTLGSNVQYSEQRVNVWCTAIMDECLKEQRTVLPLCGHVHHNAEERLPAAHGPRAALGHEDGRRLLRPGGPRHDGRHRHGLRVHDLKPAPGCRPPRWSRCHLPRPALAVCSLPQRPRRGAGGDPRREVSGSGPREAEKAPSPCLAVCSLPPLLRQWPCSVAGPSPPGPRTRAARTRSPVLQDRMGSLTTCSCRAPGALSPRVARTQDLPPPRAAPSAAMTRCWR</sequence>
<dbReference type="EMBL" id="CAUYUJ010015903">
    <property type="protein sequence ID" value="CAK0859453.1"/>
    <property type="molecule type" value="Genomic_DNA"/>
</dbReference>
<feature type="region of interest" description="Disordered" evidence="1">
    <location>
        <begin position="252"/>
        <end position="275"/>
    </location>
</feature>
<feature type="region of interest" description="Disordered" evidence="1">
    <location>
        <begin position="100"/>
        <end position="139"/>
    </location>
</feature>
<comment type="caution">
    <text evidence="3">The sequence shown here is derived from an EMBL/GenBank/DDBJ whole genome shotgun (WGS) entry which is preliminary data.</text>
</comment>
<proteinExistence type="predicted"/>
<feature type="chain" id="PRO_5046453502" evidence="2">
    <location>
        <begin position="25"/>
        <end position="275"/>
    </location>
</feature>
<evidence type="ECO:0000256" key="1">
    <source>
        <dbReference type="SAM" id="MobiDB-lite"/>
    </source>
</evidence>